<evidence type="ECO:0000313" key="2">
    <source>
        <dbReference type="EMBL" id="KAG7166216.1"/>
    </source>
</evidence>
<comment type="caution">
    <text evidence="2">The sequence shown here is derived from an EMBL/GenBank/DDBJ whole genome shotgun (WGS) entry which is preliminary data.</text>
</comment>
<keyword evidence="1" id="KW-1133">Transmembrane helix</keyword>
<protein>
    <submittedName>
        <fullName evidence="2">Uncharacterized protein</fullName>
    </submittedName>
</protein>
<organism evidence="2 3">
    <name type="scientific">Homarus americanus</name>
    <name type="common">American lobster</name>
    <dbReference type="NCBI Taxonomy" id="6706"/>
    <lineage>
        <taxon>Eukaryota</taxon>
        <taxon>Metazoa</taxon>
        <taxon>Ecdysozoa</taxon>
        <taxon>Arthropoda</taxon>
        <taxon>Crustacea</taxon>
        <taxon>Multicrustacea</taxon>
        <taxon>Malacostraca</taxon>
        <taxon>Eumalacostraca</taxon>
        <taxon>Eucarida</taxon>
        <taxon>Decapoda</taxon>
        <taxon>Pleocyemata</taxon>
        <taxon>Astacidea</taxon>
        <taxon>Nephropoidea</taxon>
        <taxon>Nephropidae</taxon>
        <taxon>Homarus</taxon>
    </lineage>
</organism>
<feature type="transmembrane region" description="Helical" evidence="1">
    <location>
        <begin position="31"/>
        <end position="50"/>
    </location>
</feature>
<proteinExistence type="predicted"/>
<dbReference type="Proteomes" id="UP000747542">
    <property type="component" value="Unassembled WGS sequence"/>
</dbReference>
<dbReference type="AlphaFoldDB" id="A0A8J5JZ22"/>
<sequence>MKSGSILCPPAKFYLKLRDTNSAVMTGQVRAVLVTVSSALLVWVIIAQHLGPGTFSFNIPILRVINLRGNSLKDVDKDAFS</sequence>
<keyword evidence="1" id="KW-0812">Transmembrane</keyword>
<gene>
    <name evidence="2" type="ORF">Hamer_G011038</name>
</gene>
<evidence type="ECO:0000313" key="3">
    <source>
        <dbReference type="Proteomes" id="UP000747542"/>
    </source>
</evidence>
<accession>A0A8J5JZ22</accession>
<reference evidence="2" key="1">
    <citation type="journal article" date="2021" name="Sci. Adv.">
        <title>The American lobster genome reveals insights on longevity, neural, and immune adaptations.</title>
        <authorList>
            <person name="Polinski J.M."/>
            <person name="Zimin A.V."/>
            <person name="Clark K.F."/>
            <person name="Kohn A.B."/>
            <person name="Sadowski N."/>
            <person name="Timp W."/>
            <person name="Ptitsyn A."/>
            <person name="Khanna P."/>
            <person name="Romanova D.Y."/>
            <person name="Williams P."/>
            <person name="Greenwood S.J."/>
            <person name="Moroz L.L."/>
            <person name="Walt D.R."/>
            <person name="Bodnar A.G."/>
        </authorList>
    </citation>
    <scope>NUCLEOTIDE SEQUENCE</scope>
    <source>
        <strain evidence="2">GMGI-L3</strain>
    </source>
</reference>
<evidence type="ECO:0000256" key="1">
    <source>
        <dbReference type="SAM" id="Phobius"/>
    </source>
</evidence>
<keyword evidence="1" id="KW-0472">Membrane</keyword>
<name>A0A8J5JZ22_HOMAM</name>
<keyword evidence="3" id="KW-1185">Reference proteome</keyword>
<feature type="non-terminal residue" evidence="2">
    <location>
        <position position="1"/>
    </location>
</feature>
<dbReference type="EMBL" id="JAHLQT010022636">
    <property type="protein sequence ID" value="KAG7166216.1"/>
    <property type="molecule type" value="Genomic_DNA"/>
</dbReference>